<keyword evidence="1" id="KW-0812">Transmembrane</keyword>
<gene>
    <name evidence="2" type="ORF">SAMN04488528_101614</name>
</gene>
<dbReference type="RefSeq" id="WP_177199394.1">
    <property type="nucleotide sequence ID" value="NZ_FOKI01000016.1"/>
</dbReference>
<evidence type="ECO:0000313" key="2">
    <source>
        <dbReference type="EMBL" id="SFB18174.1"/>
    </source>
</evidence>
<sequence>MNILKWTGLIIIFFWFLAIILNFGGHYINLLLIVSAIVFLIDSILNPNKSI</sequence>
<keyword evidence="1" id="KW-0472">Membrane</keyword>
<reference evidence="2 3" key="1">
    <citation type="submission" date="2016-10" db="EMBL/GenBank/DDBJ databases">
        <authorList>
            <person name="de Groot N.N."/>
        </authorList>
    </citation>
    <scope>NUCLEOTIDE SEQUENCE [LARGE SCALE GENOMIC DNA]</scope>
    <source>
        <strain evidence="2 3">DSM 12271</strain>
    </source>
</reference>
<proteinExistence type="predicted"/>
<organism evidence="2 3">
    <name type="scientific">Clostridium frigidicarnis</name>
    <dbReference type="NCBI Taxonomy" id="84698"/>
    <lineage>
        <taxon>Bacteria</taxon>
        <taxon>Bacillati</taxon>
        <taxon>Bacillota</taxon>
        <taxon>Clostridia</taxon>
        <taxon>Eubacteriales</taxon>
        <taxon>Clostridiaceae</taxon>
        <taxon>Clostridium</taxon>
    </lineage>
</organism>
<dbReference type="Proteomes" id="UP000198619">
    <property type="component" value="Unassembled WGS sequence"/>
</dbReference>
<evidence type="ECO:0008006" key="4">
    <source>
        <dbReference type="Google" id="ProtNLM"/>
    </source>
</evidence>
<dbReference type="AlphaFoldDB" id="A0A1I0YXV0"/>
<accession>A0A1I0YXV0</accession>
<keyword evidence="1" id="KW-1133">Transmembrane helix</keyword>
<evidence type="ECO:0000256" key="1">
    <source>
        <dbReference type="SAM" id="Phobius"/>
    </source>
</evidence>
<protein>
    <recommendedName>
        <fullName evidence="4">Lmo0937 family membrane protein</fullName>
    </recommendedName>
</protein>
<evidence type="ECO:0000313" key="3">
    <source>
        <dbReference type="Proteomes" id="UP000198619"/>
    </source>
</evidence>
<feature type="transmembrane region" description="Helical" evidence="1">
    <location>
        <begin position="6"/>
        <end position="23"/>
    </location>
</feature>
<dbReference type="EMBL" id="FOKI01000016">
    <property type="protein sequence ID" value="SFB18174.1"/>
    <property type="molecule type" value="Genomic_DNA"/>
</dbReference>
<name>A0A1I0YXV0_9CLOT</name>
<keyword evidence="3" id="KW-1185">Reference proteome</keyword>